<reference evidence="8 9" key="1">
    <citation type="submission" date="2019-07" db="EMBL/GenBank/DDBJ databases">
        <title>Draft genome assembly of a fouling barnacle, Amphibalanus amphitrite (Darwin, 1854): The first reference genome for Thecostraca.</title>
        <authorList>
            <person name="Kim W."/>
        </authorList>
    </citation>
    <scope>NUCLEOTIDE SEQUENCE [LARGE SCALE GENOMIC DNA]</scope>
    <source>
        <strain evidence="8">SNU_AA5</strain>
        <tissue evidence="8">Soma without cirri and trophi</tissue>
    </source>
</reference>
<name>A0A6A4VJ44_AMPAM</name>
<evidence type="ECO:0000256" key="5">
    <source>
        <dbReference type="ARBA" id="ARBA00023136"/>
    </source>
</evidence>
<dbReference type="GO" id="GO:0071578">
    <property type="term" value="P:zinc ion import across plasma membrane"/>
    <property type="evidence" value="ECO:0007669"/>
    <property type="project" value="TreeGrafter"/>
</dbReference>
<evidence type="ECO:0000256" key="3">
    <source>
        <dbReference type="ARBA" id="ARBA00022692"/>
    </source>
</evidence>
<evidence type="ECO:0000313" key="9">
    <source>
        <dbReference type="Proteomes" id="UP000440578"/>
    </source>
</evidence>
<dbReference type="Pfam" id="PF02535">
    <property type="entry name" value="Zip"/>
    <property type="match status" value="1"/>
</dbReference>
<feature type="transmembrane region" description="Helical" evidence="7">
    <location>
        <begin position="425"/>
        <end position="445"/>
    </location>
</feature>
<dbReference type="InterPro" id="IPR003689">
    <property type="entry name" value="ZIP"/>
</dbReference>
<organism evidence="8 9">
    <name type="scientific">Amphibalanus amphitrite</name>
    <name type="common">Striped barnacle</name>
    <name type="synonym">Balanus amphitrite</name>
    <dbReference type="NCBI Taxonomy" id="1232801"/>
    <lineage>
        <taxon>Eukaryota</taxon>
        <taxon>Metazoa</taxon>
        <taxon>Ecdysozoa</taxon>
        <taxon>Arthropoda</taxon>
        <taxon>Crustacea</taxon>
        <taxon>Multicrustacea</taxon>
        <taxon>Cirripedia</taxon>
        <taxon>Thoracica</taxon>
        <taxon>Thoracicalcarea</taxon>
        <taxon>Balanomorpha</taxon>
        <taxon>Balanoidea</taxon>
        <taxon>Balanidae</taxon>
        <taxon>Amphibalaninae</taxon>
        <taxon>Amphibalanus</taxon>
    </lineage>
</organism>
<feature type="transmembrane region" description="Helical" evidence="7">
    <location>
        <begin position="75"/>
        <end position="97"/>
    </location>
</feature>
<evidence type="ECO:0000256" key="1">
    <source>
        <dbReference type="ARBA" id="ARBA00004141"/>
    </source>
</evidence>
<evidence type="ECO:0000313" key="8">
    <source>
        <dbReference type="EMBL" id="KAF0294065.1"/>
    </source>
</evidence>
<keyword evidence="4 7" id="KW-1133">Transmembrane helix</keyword>
<keyword evidence="5 7" id="KW-0472">Membrane</keyword>
<dbReference type="GO" id="GO:0005385">
    <property type="term" value="F:zinc ion transmembrane transporter activity"/>
    <property type="evidence" value="ECO:0007669"/>
    <property type="project" value="TreeGrafter"/>
</dbReference>
<protein>
    <submittedName>
        <fullName evidence="8">Zinc transporter ZIP10</fullName>
    </submittedName>
</protein>
<evidence type="ECO:0000256" key="4">
    <source>
        <dbReference type="ARBA" id="ARBA00022989"/>
    </source>
</evidence>
<dbReference type="EMBL" id="VIIS01001707">
    <property type="protein sequence ID" value="KAF0294065.1"/>
    <property type="molecule type" value="Genomic_DNA"/>
</dbReference>
<accession>A0A6A4VJ44</accession>
<dbReference type="Proteomes" id="UP000440578">
    <property type="component" value="Unassembled WGS sequence"/>
</dbReference>
<keyword evidence="9" id="KW-1185">Reference proteome</keyword>
<dbReference type="GO" id="GO:0030003">
    <property type="term" value="P:intracellular monoatomic cation homeostasis"/>
    <property type="evidence" value="ECO:0007669"/>
    <property type="project" value="TreeGrafter"/>
</dbReference>
<dbReference type="PANTHER" id="PTHR12191">
    <property type="entry name" value="SOLUTE CARRIER FAMILY 39"/>
    <property type="match status" value="1"/>
</dbReference>
<feature type="region of interest" description="Disordered" evidence="6">
    <location>
        <begin position="247"/>
        <end position="318"/>
    </location>
</feature>
<dbReference type="PANTHER" id="PTHR12191:SF37">
    <property type="entry name" value="ZINC TRANSPORTER FOI"/>
    <property type="match status" value="1"/>
</dbReference>
<evidence type="ECO:0000256" key="6">
    <source>
        <dbReference type="SAM" id="MobiDB-lite"/>
    </source>
</evidence>
<dbReference type="GO" id="GO:0005886">
    <property type="term" value="C:plasma membrane"/>
    <property type="evidence" value="ECO:0007669"/>
    <property type="project" value="TreeGrafter"/>
</dbReference>
<comment type="caution">
    <text evidence="8">The sequence shown here is derived from an EMBL/GenBank/DDBJ whole genome shotgun (WGS) entry which is preliminary data.</text>
</comment>
<dbReference type="GO" id="GO:0140410">
    <property type="term" value="F:monoatomic cation:bicarbonate symporter activity"/>
    <property type="evidence" value="ECO:0007669"/>
    <property type="project" value="TreeGrafter"/>
</dbReference>
<keyword evidence="3 7" id="KW-0812">Transmembrane</keyword>
<feature type="transmembrane region" description="Helical" evidence="7">
    <location>
        <begin position="490"/>
        <end position="510"/>
    </location>
</feature>
<feature type="transmembrane region" description="Helical" evidence="7">
    <location>
        <begin position="165"/>
        <end position="188"/>
    </location>
</feature>
<comment type="subcellular location">
    <subcellularLocation>
        <location evidence="1">Membrane</location>
        <topology evidence="1">Multi-pass membrane protein</topology>
    </subcellularLocation>
</comment>
<gene>
    <name evidence="8" type="primary">Slc39a10</name>
    <name evidence="8" type="ORF">FJT64_008205</name>
</gene>
<proteinExistence type="inferred from homology"/>
<dbReference type="InterPro" id="IPR050799">
    <property type="entry name" value="ZIP_Transporter"/>
</dbReference>
<comment type="similarity">
    <text evidence="2">Belongs to the ZIP transporter (TC 2.A.5) family.</text>
</comment>
<sequence>MFIRGATRDFADTLGNPRIHRFRKLTLTYPLSCPDAAGLLREFGLRPDAAVSARDVALLCPGATVPRRRGHLRRVWLFAGLSVLAISLCGLAGVAVVPIMQRVVYRQLLQFLVALAVGTLAGDALLHLLPHALTNHAAHGHGDSDGHDHGHGEEGNHLDAVLKGLVALVALVFFFAAERAIGILHGTCTRDKHKKINKRLAEMPGLSREQTEMIERKLKDYRHSAGANHCFGDRDTEDVLARLNTSHEHDSCPVGDGDPDADNHNQTPDCGSQQAAVPGCGSQPASRINGHRAQARDSEPGTSGSGRPGQRSDDNCERFNADEPVAHSSDFTVIIHEHEHRHHGHTHTHGHIHEPGGSAIAVAGMVIVGDGLHNFTDGMAIGAAFAAGLASGLSTSVAVFCHELPHEIGDFAVLLQSGMSVRQALFYNVVSSVLCLLGMVIGLVLGYMTAFSSWVFAGAAGSFLYIALVDMVPELTAGSSDSGSGPCSQLALQLAGMGCGAAIMLTIAIYEHELHSLITVL</sequence>
<dbReference type="OrthoDB" id="200954at2759"/>
<feature type="transmembrane region" description="Helical" evidence="7">
    <location>
        <begin position="451"/>
        <end position="469"/>
    </location>
</feature>
<dbReference type="AlphaFoldDB" id="A0A6A4VJ44"/>
<feature type="transmembrane region" description="Helical" evidence="7">
    <location>
        <begin position="109"/>
        <end position="129"/>
    </location>
</feature>
<evidence type="ECO:0000256" key="7">
    <source>
        <dbReference type="SAM" id="Phobius"/>
    </source>
</evidence>
<evidence type="ECO:0000256" key="2">
    <source>
        <dbReference type="ARBA" id="ARBA00006939"/>
    </source>
</evidence>
<feature type="compositionally biased region" description="Polar residues" evidence="6">
    <location>
        <begin position="264"/>
        <end position="275"/>
    </location>
</feature>